<keyword evidence="2" id="KW-1185">Reference proteome</keyword>
<proteinExistence type="predicted"/>
<dbReference type="AlphaFoldDB" id="A0A182KJ30"/>
<sequence length="26" mass="3423">MNKFLITVKHRQRRWHEKRKCKKEEL</sequence>
<accession>A0A182KJ30</accession>
<dbReference type="VEuPathDB" id="VectorBase:ACHR014433"/>
<name>A0A182KJ30_9DIPT</name>
<organism evidence="1 2">
    <name type="scientific">Anopheles christyi</name>
    <dbReference type="NCBI Taxonomy" id="43041"/>
    <lineage>
        <taxon>Eukaryota</taxon>
        <taxon>Metazoa</taxon>
        <taxon>Ecdysozoa</taxon>
        <taxon>Arthropoda</taxon>
        <taxon>Hexapoda</taxon>
        <taxon>Insecta</taxon>
        <taxon>Pterygota</taxon>
        <taxon>Neoptera</taxon>
        <taxon>Endopterygota</taxon>
        <taxon>Diptera</taxon>
        <taxon>Nematocera</taxon>
        <taxon>Culicoidea</taxon>
        <taxon>Culicidae</taxon>
        <taxon>Anophelinae</taxon>
        <taxon>Anopheles</taxon>
    </lineage>
</organism>
<evidence type="ECO:0000313" key="1">
    <source>
        <dbReference type="EnsemblMetazoa" id="ACHR014433-PA"/>
    </source>
</evidence>
<reference evidence="1" key="2">
    <citation type="submission" date="2020-05" db="UniProtKB">
        <authorList>
            <consortium name="EnsemblMetazoa"/>
        </authorList>
    </citation>
    <scope>IDENTIFICATION</scope>
    <source>
        <strain evidence="1">ACHKN1017</strain>
    </source>
</reference>
<dbReference type="Proteomes" id="UP000075881">
    <property type="component" value="Unassembled WGS sequence"/>
</dbReference>
<protein>
    <submittedName>
        <fullName evidence="1">Uncharacterized protein</fullName>
    </submittedName>
</protein>
<evidence type="ECO:0000313" key="2">
    <source>
        <dbReference type="Proteomes" id="UP000075881"/>
    </source>
</evidence>
<dbReference type="EnsemblMetazoa" id="ACHR014433-RA">
    <property type="protein sequence ID" value="ACHR014433-PA"/>
    <property type="gene ID" value="ACHR014433"/>
</dbReference>
<reference evidence="2" key="1">
    <citation type="submission" date="2013-03" db="EMBL/GenBank/DDBJ databases">
        <title>The Genome Sequence of Anopheles christyi ACHKN1017.</title>
        <authorList>
            <consortium name="The Broad Institute Genomics Platform"/>
            <person name="Neafsey D.E."/>
            <person name="Besansky N."/>
            <person name="Walker B."/>
            <person name="Young S.K."/>
            <person name="Zeng Q."/>
            <person name="Gargeya S."/>
            <person name="Fitzgerald M."/>
            <person name="Haas B."/>
            <person name="Abouelleil A."/>
            <person name="Allen A.W."/>
            <person name="Alvarado L."/>
            <person name="Arachchi H.M."/>
            <person name="Berlin A.M."/>
            <person name="Chapman S.B."/>
            <person name="Gainer-Dewar J."/>
            <person name="Goldberg J."/>
            <person name="Griggs A."/>
            <person name="Gujja S."/>
            <person name="Hansen M."/>
            <person name="Howarth C."/>
            <person name="Imamovic A."/>
            <person name="Ireland A."/>
            <person name="Larimer J."/>
            <person name="McCowan C."/>
            <person name="Murphy C."/>
            <person name="Pearson M."/>
            <person name="Poon T.W."/>
            <person name="Priest M."/>
            <person name="Roberts A."/>
            <person name="Saif S."/>
            <person name="Shea T."/>
            <person name="Sisk P."/>
            <person name="Sykes S."/>
            <person name="Wortman J."/>
            <person name="Nusbaum C."/>
            <person name="Birren B."/>
        </authorList>
    </citation>
    <scope>NUCLEOTIDE SEQUENCE [LARGE SCALE GENOMIC DNA]</scope>
    <source>
        <strain evidence="2">ACHKN1017</strain>
    </source>
</reference>